<dbReference type="SUPFAM" id="SSF51735">
    <property type="entry name" value="NAD(P)-binding Rossmann-fold domains"/>
    <property type="match status" value="1"/>
</dbReference>
<dbReference type="InterPro" id="IPR036291">
    <property type="entry name" value="NAD(P)-bd_dom_sf"/>
</dbReference>
<dbReference type="Gene3D" id="3.40.50.720">
    <property type="entry name" value="NAD(P)-binding Rossmann-like Domain"/>
    <property type="match status" value="1"/>
</dbReference>
<dbReference type="RefSeq" id="WP_058503107.1">
    <property type="nucleotide sequence ID" value="NZ_CAAAIF010000002.1"/>
</dbReference>
<name>A0A0W0X3X4_9GAMM</name>
<accession>A0A0W0X3X4</accession>
<dbReference type="Proteomes" id="UP000054725">
    <property type="component" value="Unassembled WGS sequence"/>
</dbReference>
<dbReference type="Pfam" id="PF13561">
    <property type="entry name" value="adh_short_C2"/>
    <property type="match status" value="1"/>
</dbReference>
<proteinExistence type="inferred from homology"/>
<dbReference type="STRING" id="45070.Lnau_0014"/>
<dbReference type="CDD" id="cd11731">
    <property type="entry name" value="Lin1944_like_SDR_c"/>
    <property type="match status" value="1"/>
</dbReference>
<comment type="similarity">
    <text evidence="1">Belongs to the short-chain dehydrogenases/reductases (SDR) family.</text>
</comment>
<evidence type="ECO:0000313" key="4">
    <source>
        <dbReference type="Proteomes" id="UP000054725"/>
    </source>
</evidence>
<protein>
    <submittedName>
        <fullName evidence="3">Short chain dehydrogenase</fullName>
    </submittedName>
</protein>
<dbReference type="PANTHER" id="PTHR43477:SF1">
    <property type="entry name" value="DIHYDROANTICAPSIN 7-DEHYDROGENASE"/>
    <property type="match status" value="1"/>
</dbReference>
<reference evidence="3 4" key="1">
    <citation type="submission" date="2015-11" db="EMBL/GenBank/DDBJ databases">
        <title>Genomic analysis of 38 Legionella species identifies large and diverse effector repertoires.</title>
        <authorList>
            <person name="Burstein D."/>
            <person name="Amaro F."/>
            <person name="Zusman T."/>
            <person name="Lifshitz Z."/>
            <person name="Cohen O."/>
            <person name="Gilbert J.A."/>
            <person name="Pupko T."/>
            <person name="Shuman H.A."/>
            <person name="Segal G."/>
        </authorList>
    </citation>
    <scope>NUCLEOTIDE SEQUENCE [LARGE SCALE GENOMIC DNA]</scope>
    <source>
        <strain evidence="3 4">ATCC 49506</strain>
    </source>
</reference>
<dbReference type="InterPro" id="IPR002347">
    <property type="entry name" value="SDR_fam"/>
</dbReference>
<dbReference type="InterPro" id="IPR051122">
    <property type="entry name" value="SDR_DHRS6-like"/>
</dbReference>
<evidence type="ECO:0000256" key="1">
    <source>
        <dbReference type="ARBA" id="ARBA00006484"/>
    </source>
</evidence>
<dbReference type="AlphaFoldDB" id="A0A0W0X3X4"/>
<sequence>MKIIVIGASGTIGRAVVKELQPRHEIIKAGSSSGDVTVDIRDKHSIETMFKTVDKVDAVIMTTGKVHFGDFMQMHEQEYTLGLQDKLMGQINTVLIGRNYLNEGGSFTLTSGILCEDPIRYGSSASMVNGALNSFVVAAAIEMPKKQRINCICPTVVTEAMDSYGDYFRGFVSVEAERVALAYSKSVEGLQTGMVYRVL</sequence>
<comment type="caution">
    <text evidence="3">The sequence shown here is derived from an EMBL/GenBank/DDBJ whole genome shotgun (WGS) entry which is preliminary data.</text>
</comment>
<dbReference type="PATRIC" id="fig|45070.6.peg.14"/>
<organism evidence="3 4">
    <name type="scientific">Legionella nautarum</name>
    <dbReference type="NCBI Taxonomy" id="45070"/>
    <lineage>
        <taxon>Bacteria</taxon>
        <taxon>Pseudomonadati</taxon>
        <taxon>Pseudomonadota</taxon>
        <taxon>Gammaproteobacteria</taxon>
        <taxon>Legionellales</taxon>
        <taxon>Legionellaceae</taxon>
        <taxon>Legionella</taxon>
    </lineage>
</organism>
<keyword evidence="4" id="KW-1185">Reference proteome</keyword>
<keyword evidence="2" id="KW-0560">Oxidoreductase</keyword>
<dbReference type="PANTHER" id="PTHR43477">
    <property type="entry name" value="DIHYDROANTICAPSIN 7-DEHYDROGENASE"/>
    <property type="match status" value="1"/>
</dbReference>
<dbReference type="OrthoDB" id="9787486at2"/>
<evidence type="ECO:0000313" key="3">
    <source>
        <dbReference type="EMBL" id="KTD39247.1"/>
    </source>
</evidence>
<dbReference type="EMBL" id="LNYO01000001">
    <property type="protein sequence ID" value="KTD39247.1"/>
    <property type="molecule type" value="Genomic_DNA"/>
</dbReference>
<evidence type="ECO:0000256" key="2">
    <source>
        <dbReference type="ARBA" id="ARBA00023002"/>
    </source>
</evidence>
<dbReference type="NCBIfam" id="NF005754">
    <property type="entry name" value="PRK07578.1"/>
    <property type="match status" value="1"/>
</dbReference>
<dbReference type="GO" id="GO:0016491">
    <property type="term" value="F:oxidoreductase activity"/>
    <property type="evidence" value="ECO:0007669"/>
    <property type="project" value="UniProtKB-KW"/>
</dbReference>
<gene>
    <name evidence="3" type="ORF">Lnau_0014</name>
</gene>